<gene>
    <name evidence="1" type="ORF">HYR64_03790</name>
</gene>
<comment type="caution">
    <text evidence="1">The sequence shown here is derived from an EMBL/GenBank/DDBJ whole genome shotgun (WGS) entry which is preliminary data.</text>
</comment>
<accession>A0A931PW27</accession>
<dbReference type="AlphaFoldDB" id="A0A931PW27"/>
<dbReference type="Proteomes" id="UP000727962">
    <property type="component" value="Unassembled WGS sequence"/>
</dbReference>
<protein>
    <submittedName>
        <fullName evidence="1">Uncharacterized protein</fullName>
    </submittedName>
</protein>
<sequence length="599" mass="59956">MPQTTLTSSQLRATGVGAAAYHLPDITINAQGQVTAASAGVVALVSDVSGTLSLTHGGTGADLHAAAQGAVPYIDASGAMSTLAAGTANQLMVTGGAGANPAWANIASLLAVTRGLTLSGTTTATLGMPTGTTSYTLRYDGTNWAADAMLQNTGALVAVGNPSGPSLQNGEFQVLGLPTASRVLVATFEASAATAPTYVAVGSAGSSVRFGKEGSASQFYSGLTGGDCGIGTDATGHRLYLGEGGGGASQNLFASFEAAGLGVGLGTNSLLGRIHAAPTSAQVGVYIGLAAAQSGNALNVVGSDGTILFSLSASGQPTMQDVGAASTLSVATDGNKNCLLTLRGATTGVSPQGRAQMFVGPYIYPGNGDIMFAISVSSWQGSGARVNCGNIQFNAAEAQASGKLGTDILLRTCSVGASTLTTRQQFTANGNAVLNGTGSALATSAVDGFAHMPNMAGLPTGAASAYTGASPLVYDTANKAWWLYGTDPGGTSRWMPTQGRRRKTNTGNLTMVTADLACEITASGSNVTVTLPAANAVPPGQLYTILLIGEDTTRTMTVQRAGSDTINNKTSVSTSTLYNGFLLYSDGTNSWQCANWVGS</sequence>
<evidence type="ECO:0000313" key="2">
    <source>
        <dbReference type="Proteomes" id="UP000727962"/>
    </source>
</evidence>
<evidence type="ECO:0000313" key="1">
    <source>
        <dbReference type="EMBL" id="MBI1756211.1"/>
    </source>
</evidence>
<proteinExistence type="predicted"/>
<dbReference type="EMBL" id="JACOSL010000026">
    <property type="protein sequence ID" value="MBI1756211.1"/>
    <property type="molecule type" value="Genomic_DNA"/>
</dbReference>
<organism evidence="1 2">
    <name type="scientific">Fimbriimonas ginsengisoli</name>
    <dbReference type="NCBI Taxonomy" id="1005039"/>
    <lineage>
        <taxon>Bacteria</taxon>
        <taxon>Bacillati</taxon>
        <taxon>Armatimonadota</taxon>
        <taxon>Fimbriimonadia</taxon>
        <taxon>Fimbriimonadales</taxon>
        <taxon>Fimbriimonadaceae</taxon>
        <taxon>Fimbriimonas</taxon>
    </lineage>
</organism>
<reference evidence="1" key="1">
    <citation type="submission" date="2020-07" db="EMBL/GenBank/DDBJ databases">
        <title>Huge and variable diversity of episymbiotic CPR bacteria and DPANN archaea in groundwater ecosystems.</title>
        <authorList>
            <person name="He C.Y."/>
            <person name="Keren R."/>
            <person name="Whittaker M."/>
            <person name="Farag I.F."/>
            <person name="Doudna J."/>
            <person name="Cate J.H.D."/>
            <person name="Banfield J.F."/>
        </authorList>
    </citation>
    <scope>NUCLEOTIDE SEQUENCE</scope>
    <source>
        <strain evidence="1">NC_groundwater_17_Pr7_B-0.1um_64_12</strain>
    </source>
</reference>
<name>A0A931PW27_FIMGI</name>